<reference evidence="8 9" key="1">
    <citation type="submission" date="2018-03" db="EMBL/GenBank/DDBJ databases">
        <title>Diversity of phytobeneficial traits revealed by whole-genome analysis of worldwide-isolated phenazine-producing Pseudomonas spp.</title>
        <authorList>
            <person name="Biessy A."/>
            <person name="Novinscak A."/>
            <person name="Blom J."/>
            <person name="Leger G."/>
            <person name="Thomashow L.S."/>
            <person name="Cazorla F.M."/>
            <person name="Josic D."/>
            <person name="Filion M."/>
        </authorList>
    </citation>
    <scope>NUCLEOTIDE SEQUENCE [LARGE SCALE GENOMIC DNA]</scope>
    <source>
        <strain evidence="8 9">ChPhzS24</strain>
    </source>
</reference>
<keyword evidence="5" id="KW-0073">Auxin biosynthesis</keyword>
<dbReference type="Gene3D" id="1.10.405.40">
    <property type="match status" value="1"/>
</dbReference>
<dbReference type="SUPFAM" id="SSF51905">
    <property type="entry name" value="FAD/NAD(P)-binding domain"/>
    <property type="match status" value="1"/>
</dbReference>
<organism evidence="8 9">
    <name type="scientific">Pseudomonas chlororaphis subsp. aureofaciens</name>
    <dbReference type="NCBI Taxonomy" id="587851"/>
    <lineage>
        <taxon>Bacteria</taxon>
        <taxon>Pseudomonadati</taxon>
        <taxon>Pseudomonadota</taxon>
        <taxon>Gammaproteobacteria</taxon>
        <taxon>Pseudomonadales</taxon>
        <taxon>Pseudomonadaceae</taxon>
        <taxon>Pseudomonas</taxon>
    </lineage>
</organism>
<dbReference type="Gene3D" id="3.90.660.10">
    <property type="match status" value="1"/>
</dbReference>
<evidence type="ECO:0000313" key="9">
    <source>
        <dbReference type="Proteomes" id="UP000280455"/>
    </source>
</evidence>
<dbReference type="PANTHER" id="PTHR10742:SF342">
    <property type="entry name" value="AMINE OXIDASE"/>
    <property type="match status" value="1"/>
</dbReference>
<dbReference type="AlphaFoldDB" id="A0AAD1E6R1"/>
<evidence type="ECO:0000256" key="2">
    <source>
        <dbReference type="ARBA" id="ARBA00005833"/>
    </source>
</evidence>
<sequence>MSAIPSRTNRSPLRMNKDVTALIPDFPFHYANYLQSATNRKLPPCQVDPENYGQKVLIVGAGVSGLVAAYEAMRMGLHPVVVEASERIGGRLYSKVQGDPENPGSQVLCELGAMRFPVSGKALFHYFRKVGMTENSADFPNPGTAAAISTVVDYRGEKVYYEVDGNPAFPKPQEYVELENQFFDDFLENYHFKDLEKAMTEGSIDQQKIKQLWNAIVKPQSGTSGDDVSFYAALLENSGWSKADIDLFGQIGFGTGGWNTDYPNSILELLRVLYTGLDADHQLMFDGSSSLPQRLWSKAPKELGDVMLHWGEDTTVEALSREVFDDPFHKEVRHIERQPDGSFRVAITDTRTRKTQQCHFPSVIYTPHVRILDKLRYSGNPQSLPAMNSLLPIDTWEAIMYTHYMQSAKIFAATQRPFWNDLVVGDEQRKMSITLSDRLTRGTYLVDYSASKGDYKGSGIFLSYTWNDDALKFLGDRPAPLPQHVELCTNLLDNIYPGINLNEQYSTVNAFVEHNWEDQPLYLGAFKMNLPGQYEYQRRIFSQFMSGIDTGNPDRFILAGDDVSWTAGWAEGAVTTAINALNKLAVCFGGGSQPANPGPVESWEQLKPVELN</sequence>
<evidence type="ECO:0000259" key="7">
    <source>
        <dbReference type="Pfam" id="PF01593"/>
    </source>
</evidence>
<evidence type="ECO:0000256" key="4">
    <source>
        <dbReference type="ARBA" id="ARBA00017871"/>
    </source>
</evidence>
<dbReference type="GO" id="GO:0009063">
    <property type="term" value="P:amino acid catabolic process"/>
    <property type="evidence" value="ECO:0007669"/>
    <property type="project" value="TreeGrafter"/>
</dbReference>
<accession>A0AAD1E6R1</accession>
<dbReference type="PANTHER" id="PTHR10742">
    <property type="entry name" value="FLAVIN MONOAMINE OXIDASE"/>
    <property type="match status" value="1"/>
</dbReference>
<evidence type="ECO:0000256" key="5">
    <source>
        <dbReference type="ARBA" id="ARBA00023070"/>
    </source>
</evidence>
<dbReference type="InterPro" id="IPR002937">
    <property type="entry name" value="Amino_oxidase"/>
</dbReference>
<name>A0AAD1E6R1_9PSED</name>
<dbReference type="InterPro" id="IPR036188">
    <property type="entry name" value="FAD/NAD-bd_sf"/>
</dbReference>
<comment type="catalytic activity">
    <reaction evidence="6">
        <text>L-tryptophan + O2 = indole-3-acetamide + CO2 + H2O</text>
        <dbReference type="Rhea" id="RHEA:16165"/>
        <dbReference type="ChEBI" id="CHEBI:15377"/>
        <dbReference type="ChEBI" id="CHEBI:15379"/>
        <dbReference type="ChEBI" id="CHEBI:16031"/>
        <dbReference type="ChEBI" id="CHEBI:16526"/>
        <dbReference type="ChEBI" id="CHEBI:57912"/>
        <dbReference type="EC" id="1.13.12.3"/>
    </reaction>
</comment>
<evidence type="ECO:0000256" key="1">
    <source>
        <dbReference type="ARBA" id="ARBA00004814"/>
    </source>
</evidence>
<proteinExistence type="inferred from homology"/>
<protein>
    <recommendedName>
        <fullName evidence="4">Tryptophan 2-monooxygenase</fullName>
        <ecNumber evidence="3">1.13.12.3</ecNumber>
    </recommendedName>
</protein>
<evidence type="ECO:0000313" key="8">
    <source>
        <dbReference type="EMBL" id="AZE29149.1"/>
    </source>
</evidence>
<gene>
    <name evidence="8" type="ORF">C4K07_2364</name>
</gene>
<comment type="similarity">
    <text evidence="2">Belongs to the tryptophan 2-monooxygenase family.</text>
</comment>
<dbReference type="EMBL" id="CP027750">
    <property type="protein sequence ID" value="AZE29149.1"/>
    <property type="molecule type" value="Genomic_DNA"/>
</dbReference>
<dbReference type="GO" id="GO:0009851">
    <property type="term" value="P:auxin biosynthetic process"/>
    <property type="evidence" value="ECO:0007669"/>
    <property type="project" value="UniProtKB-KW"/>
</dbReference>
<evidence type="ECO:0000256" key="6">
    <source>
        <dbReference type="ARBA" id="ARBA00047321"/>
    </source>
</evidence>
<evidence type="ECO:0000256" key="3">
    <source>
        <dbReference type="ARBA" id="ARBA00012535"/>
    </source>
</evidence>
<dbReference type="RefSeq" id="WP_009048364.1">
    <property type="nucleotide sequence ID" value="NZ_CP027747.1"/>
</dbReference>
<dbReference type="EC" id="1.13.12.3" evidence="3"/>
<keyword evidence="8" id="KW-0560">Oxidoreductase</keyword>
<dbReference type="Pfam" id="PF01593">
    <property type="entry name" value="Amino_oxidase"/>
    <property type="match status" value="1"/>
</dbReference>
<dbReference type="SUPFAM" id="SSF54373">
    <property type="entry name" value="FAD-linked reductases, C-terminal domain"/>
    <property type="match status" value="1"/>
</dbReference>
<dbReference type="GO" id="GO:0001716">
    <property type="term" value="F:L-amino-acid oxidase activity"/>
    <property type="evidence" value="ECO:0007669"/>
    <property type="project" value="TreeGrafter"/>
</dbReference>
<comment type="pathway">
    <text evidence="1">Plant hormone metabolism; auxin biosynthesis.</text>
</comment>
<feature type="domain" description="Amine oxidase" evidence="7">
    <location>
        <begin position="63"/>
        <end position="580"/>
    </location>
</feature>
<dbReference type="Gene3D" id="3.50.50.60">
    <property type="entry name" value="FAD/NAD(P)-binding domain"/>
    <property type="match status" value="1"/>
</dbReference>
<dbReference type="InterPro" id="IPR050281">
    <property type="entry name" value="Flavin_monoamine_oxidase"/>
</dbReference>
<dbReference type="Proteomes" id="UP000280455">
    <property type="component" value="Chromosome"/>
</dbReference>
<dbReference type="GO" id="GO:0050361">
    <property type="term" value="F:tryptophan 2-monooxygenase activity"/>
    <property type="evidence" value="ECO:0007669"/>
    <property type="project" value="UniProtKB-EC"/>
</dbReference>